<gene>
    <name evidence="4" type="ORF">PX52LOC_07813</name>
</gene>
<keyword evidence="2" id="KW-0732">Signal</keyword>
<feature type="signal peptide" evidence="2">
    <location>
        <begin position="1"/>
        <end position="20"/>
    </location>
</feature>
<dbReference type="SUPFAM" id="SSF52743">
    <property type="entry name" value="Subtilisin-like"/>
    <property type="match status" value="1"/>
</dbReference>
<feature type="chain" id="PRO_5022763126" description="Peptidase S8/S53 domain-containing protein" evidence="2">
    <location>
        <begin position="21"/>
        <end position="551"/>
    </location>
</feature>
<dbReference type="KEGG" id="lrs:PX52LOC_07813"/>
<dbReference type="AlphaFoldDB" id="A0A5C1AU04"/>
<evidence type="ECO:0000256" key="1">
    <source>
        <dbReference type="SAM" id="MobiDB-lite"/>
    </source>
</evidence>
<proteinExistence type="predicted"/>
<evidence type="ECO:0000313" key="5">
    <source>
        <dbReference type="Proteomes" id="UP000324974"/>
    </source>
</evidence>
<dbReference type="InterPro" id="IPR036852">
    <property type="entry name" value="Peptidase_S8/S53_dom_sf"/>
</dbReference>
<dbReference type="GO" id="GO:0004252">
    <property type="term" value="F:serine-type endopeptidase activity"/>
    <property type="evidence" value="ECO:0007669"/>
    <property type="project" value="InterPro"/>
</dbReference>
<protein>
    <recommendedName>
        <fullName evidence="3">Peptidase S8/S53 domain-containing protein</fullName>
    </recommendedName>
</protein>
<feature type="domain" description="Peptidase S8/S53" evidence="3">
    <location>
        <begin position="57"/>
        <end position="442"/>
    </location>
</feature>
<keyword evidence="5" id="KW-1185">Reference proteome</keyword>
<evidence type="ECO:0000313" key="4">
    <source>
        <dbReference type="EMBL" id="QEL20704.1"/>
    </source>
</evidence>
<dbReference type="InterPro" id="IPR000209">
    <property type="entry name" value="Peptidase_S8/S53_dom"/>
</dbReference>
<organism evidence="4 5">
    <name type="scientific">Limnoglobus roseus</name>
    <dbReference type="NCBI Taxonomy" id="2598579"/>
    <lineage>
        <taxon>Bacteria</taxon>
        <taxon>Pseudomonadati</taxon>
        <taxon>Planctomycetota</taxon>
        <taxon>Planctomycetia</taxon>
        <taxon>Gemmatales</taxon>
        <taxon>Gemmataceae</taxon>
        <taxon>Limnoglobus</taxon>
    </lineage>
</organism>
<evidence type="ECO:0000259" key="3">
    <source>
        <dbReference type="Pfam" id="PF00082"/>
    </source>
</evidence>
<dbReference type="OrthoDB" id="266598at2"/>
<dbReference type="RefSeq" id="WP_149114965.1">
    <property type="nucleotide sequence ID" value="NZ_CP042425.1"/>
</dbReference>
<dbReference type="Proteomes" id="UP000324974">
    <property type="component" value="Chromosome"/>
</dbReference>
<sequence>MFRTAAGTALLFAAATTAMAAEPAPPVSASKLNNAETARRKLGLYPSYPTVPSIGRVKVAVLDSGFDRIDGKRPYLPKTAEVVEHYDPAFVRQHGLGDPDFQKPFALGEAHGRLMAQIVWAASGGSPFGPKFYLLNANGPTLFRRAVRYAIEQKVDVILFSGTFEGAGNFDGRGPINAAVDDAVAAGIIWVNAAGNAGGAVYNGPVSVDPSGYLTLRAGADPTALRLANRLDENAVTVTLTWNDYRDAEDAGTDKDLDLVVEDWLGRVVGESTLRQVPAGRAAAAGETKNPRERLAFAELPAKPAGEEYRIRVRAKSSNFGPRDRIRILVSSGRPAPVTDPATGKVVIPVELLDASTGGEIYPPADHAGVLAVGDATPQSAVGPTADGRSKPDVVIDDSVARFSNGDESVGSSNAAAYFAGIAAVLRAGEPGLTAGHLRDWVRRLDRGKAVADAKVPPRVLESAPLSPNQVRALRYAANALEEKRLRGERNPEVIVSNPGGAVVLTQKSRSSEPPVPEAGRRGASVHAGWFTPTPRELATLVRGLPGDGSK</sequence>
<dbReference type="EMBL" id="CP042425">
    <property type="protein sequence ID" value="QEL20704.1"/>
    <property type="molecule type" value="Genomic_DNA"/>
</dbReference>
<accession>A0A5C1AU04</accession>
<dbReference type="Pfam" id="PF00082">
    <property type="entry name" value="Peptidase_S8"/>
    <property type="match status" value="1"/>
</dbReference>
<dbReference type="Gene3D" id="3.40.50.200">
    <property type="entry name" value="Peptidase S8/S53 domain"/>
    <property type="match status" value="2"/>
</dbReference>
<evidence type="ECO:0000256" key="2">
    <source>
        <dbReference type="SAM" id="SignalP"/>
    </source>
</evidence>
<name>A0A5C1AU04_9BACT</name>
<feature type="region of interest" description="Disordered" evidence="1">
    <location>
        <begin position="506"/>
        <end position="533"/>
    </location>
</feature>
<reference evidence="5" key="1">
    <citation type="submission" date="2019-08" db="EMBL/GenBank/DDBJ databases">
        <title>Limnoglobus roseus gen. nov., sp. nov., a novel freshwater planctomycete with a giant genome from the family Gemmataceae.</title>
        <authorList>
            <person name="Kulichevskaya I.S."/>
            <person name="Naumoff D.G."/>
            <person name="Miroshnikov K."/>
            <person name="Ivanova A."/>
            <person name="Philippov D.A."/>
            <person name="Hakobyan A."/>
            <person name="Rijpstra I.C."/>
            <person name="Sinninghe Damste J.S."/>
            <person name="Liesack W."/>
            <person name="Dedysh S.N."/>
        </authorList>
    </citation>
    <scope>NUCLEOTIDE SEQUENCE [LARGE SCALE GENOMIC DNA]</scope>
    <source>
        <strain evidence="5">PX52</strain>
    </source>
</reference>
<dbReference type="GO" id="GO:0006508">
    <property type="term" value="P:proteolysis"/>
    <property type="evidence" value="ECO:0007669"/>
    <property type="project" value="InterPro"/>
</dbReference>